<protein>
    <submittedName>
        <fullName evidence="1">Uncharacterized protein</fullName>
    </submittedName>
</protein>
<dbReference type="Proteomes" id="UP000006201">
    <property type="component" value="Unassembled WGS sequence"/>
</dbReference>
<dbReference type="HOGENOM" id="CLU_2809254_0_0_6"/>
<name>A4CA51_9GAMM</name>
<dbReference type="EMBL" id="AAOH01000004">
    <property type="protein sequence ID" value="EAR28259.1"/>
    <property type="molecule type" value="Genomic_DNA"/>
</dbReference>
<dbReference type="AlphaFoldDB" id="A4CA51"/>
<proteinExistence type="predicted"/>
<accession>A4CA51</accession>
<keyword evidence="2" id="KW-1185">Reference proteome</keyword>
<evidence type="ECO:0000313" key="1">
    <source>
        <dbReference type="EMBL" id="EAR28259.1"/>
    </source>
</evidence>
<gene>
    <name evidence="1" type="ORF">PTD2_20627</name>
</gene>
<evidence type="ECO:0000313" key="2">
    <source>
        <dbReference type="Proteomes" id="UP000006201"/>
    </source>
</evidence>
<sequence>MGLKTAIVFISDCIFTQSGFFPRFWMTFEIDAASSHLIACGTSAGLCRFIIMKVIGGKQSWLAFTAF</sequence>
<organism evidence="1 2">
    <name type="scientific">Pseudoalteromonas tunicata D2</name>
    <dbReference type="NCBI Taxonomy" id="87626"/>
    <lineage>
        <taxon>Bacteria</taxon>
        <taxon>Pseudomonadati</taxon>
        <taxon>Pseudomonadota</taxon>
        <taxon>Gammaproteobacteria</taxon>
        <taxon>Alteromonadales</taxon>
        <taxon>Pseudoalteromonadaceae</taxon>
        <taxon>Pseudoalteromonas</taxon>
    </lineage>
</organism>
<reference evidence="1 2" key="1">
    <citation type="submission" date="2006-02" db="EMBL/GenBank/DDBJ databases">
        <authorList>
            <person name="Moran M.A."/>
            <person name="Kjelleberg S."/>
            <person name="Egan S."/>
            <person name="Saunders N."/>
            <person name="Thomas T."/>
            <person name="Ferriera S."/>
            <person name="Johnson J."/>
            <person name="Kravitz S."/>
            <person name="Halpern A."/>
            <person name="Remington K."/>
            <person name="Beeson K."/>
            <person name="Tran B."/>
            <person name="Rogers Y.-H."/>
            <person name="Friedman R."/>
            <person name="Venter J.C."/>
        </authorList>
    </citation>
    <scope>NUCLEOTIDE SEQUENCE [LARGE SCALE GENOMIC DNA]</scope>
    <source>
        <strain evidence="1 2">D2</strain>
    </source>
</reference>
<comment type="caution">
    <text evidence="1">The sequence shown here is derived from an EMBL/GenBank/DDBJ whole genome shotgun (WGS) entry which is preliminary data.</text>
</comment>